<gene>
    <name evidence="1" type="primary">thiL</name>
    <name evidence="4" type="ORF">J2S37_001999</name>
</gene>
<feature type="binding site" evidence="1">
    <location>
        <position position="59"/>
    </location>
    <ligand>
        <name>Mg(2+)</name>
        <dbReference type="ChEBI" id="CHEBI:18420"/>
        <label>2</label>
    </ligand>
</feature>
<feature type="domain" description="PurM-like C-terminal" evidence="3">
    <location>
        <begin position="166"/>
        <end position="276"/>
    </location>
</feature>
<comment type="pathway">
    <text evidence="1">Cofactor biosynthesis; thiamine diphosphate biosynthesis; thiamine diphosphate from thiamine phosphate: step 1/1.</text>
</comment>
<feature type="binding site" evidence="1">
    <location>
        <position position="88"/>
    </location>
    <ligand>
        <name>Mg(2+)</name>
        <dbReference type="ChEBI" id="CHEBI:18420"/>
        <label>2</label>
    </ligand>
</feature>
<feature type="binding site" evidence="1">
    <location>
        <position position="88"/>
    </location>
    <ligand>
        <name>Mg(2+)</name>
        <dbReference type="ChEBI" id="CHEBI:18420"/>
        <label>4</label>
    </ligand>
</feature>
<keyword evidence="1" id="KW-0784">Thiamine biosynthesis</keyword>
<keyword evidence="1" id="KW-0479">Metal-binding</keyword>
<evidence type="ECO:0000259" key="3">
    <source>
        <dbReference type="Pfam" id="PF02769"/>
    </source>
</evidence>
<evidence type="ECO:0000256" key="1">
    <source>
        <dbReference type="HAMAP-Rule" id="MF_02128"/>
    </source>
</evidence>
<name>A0ABU2BAS3_9CORY</name>
<dbReference type="Proteomes" id="UP001183619">
    <property type="component" value="Unassembled WGS sequence"/>
</dbReference>
<feature type="domain" description="PurM-like N-terminal" evidence="2">
    <location>
        <begin position="39"/>
        <end position="152"/>
    </location>
</feature>
<dbReference type="InterPro" id="IPR036676">
    <property type="entry name" value="PurM-like_C_sf"/>
</dbReference>
<accession>A0ABU2BAS3</accession>
<keyword evidence="1" id="KW-0460">Magnesium</keyword>
<feature type="binding site" evidence="1">
    <location>
        <position position="41"/>
    </location>
    <ligand>
        <name>Mg(2+)</name>
        <dbReference type="ChEBI" id="CHEBI:18420"/>
        <label>3</label>
    </ligand>
</feature>
<feature type="binding site" evidence="1">
    <location>
        <position position="161"/>
    </location>
    <ligand>
        <name>ATP</name>
        <dbReference type="ChEBI" id="CHEBI:30616"/>
    </ligand>
</feature>
<keyword evidence="1" id="KW-0547">Nucleotide-binding</keyword>
<evidence type="ECO:0000259" key="2">
    <source>
        <dbReference type="Pfam" id="PF00586"/>
    </source>
</evidence>
<feature type="binding site" evidence="1">
    <location>
        <begin position="135"/>
        <end position="136"/>
    </location>
    <ligand>
        <name>ATP</name>
        <dbReference type="ChEBI" id="CHEBI:30616"/>
    </ligand>
</feature>
<dbReference type="Pfam" id="PF00586">
    <property type="entry name" value="AIRS"/>
    <property type="match status" value="1"/>
</dbReference>
<comment type="caution">
    <text evidence="4">The sequence shown here is derived from an EMBL/GenBank/DDBJ whole genome shotgun (WGS) entry which is preliminary data.</text>
</comment>
<dbReference type="SUPFAM" id="SSF55326">
    <property type="entry name" value="PurM N-terminal domain-like"/>
    <property type="match status" value="1"/>
</dbReference>
<reference evidence="4 5" key="1">
    <citation type="submission" date="2023-07" db="EMBL/GenBank/DDBJ databases">
        <title>Sequencing the genomes of 1000 actinobacteria strains.</title>
        <authorList>
            <person name="Klenk H.-P."/>
        </authorList>
    </citation>
    <scope>NUCLEOTIDE SEQUENCE [LARGE SCALE GENOMIC DNA]</scope>
    <source>
        <strain evidence="4 5">DSM 44508</strain>
    </source>
</reference>
<proteinExistence type="inferred from homology"/>
<keyword evidence="1" id="KW-0067">ATP-binding</keyword>
<feature type="binding site" evidence="1">
    <location>
        <position position="59"/>
    </location>
    <ligand>
        <name>Mg(2+)</name>
        <dbReference type="ChEBI" id="CHEBI:18420"/>
        <label>1</label>
    </ligand>
</feature>
<keyword evidence="1 4" id="KW-0418">Kinase</keyword>
<dbReference type="InterPro" id="IPR016188">
    <property type="entry name" value="PurM-like_N"/>
</dbReference>
<feature type="binding site" evidence="1">
    <location>
        <position position="326"/>
    </location>
    <ligand>
        <name>substrate</name>
    </ligand>
</feature>
<evidence type="ECO:0000313" key="5">
    <source>
        <dbReference type="Proteomes" id="UP001183619"/>
    </source>
</evidence>
<feature type="binding site" evidence="1">
    <location>
        <position position="66"/>
    </location>
    <ligand>
        <name>substrate</name>
    </ligand>
</feature>
<feature type="binding site" evidence="1">
    <location>
        <position position="88"/>
    </location>
    <ligand>
        <name>Mg(2+)</name>
        <dbReference type="ChEBI" id="CHEBI:18420"/>
        <label>3</label>
    </ligand>
</feature>
<comment type="caution">
    <text evidence="1">Lacks conserved residue(s) required for the propagation of feature annotation.</text>
</comment>
<dbReference type="InterPro" id="IPR010918">
    <property type="entry name" value="PurM-like_C_dom"/>
</dbReference>
<feature type="binding site" evidence="1">
    <location>
        <position position="136"/>
    </location>
    <ligand>
        <name>Mg(2+)</name>
        <dbReference type="ChEBI" id="CHEBI:18420"/>
        <label>1</label>
    </ligand>
</feature>
<dbReference type="InterPro" id="IPR006283">
    <property type="entry name" value="ThiL-like"/>
</dbReference>
<evidence type="ECO:0000313" key="4">
    <source>
        <dbReference type="EMBL" id="MDR7355461.1"/>
    </source>
</evidence>
<dbReference type="GO" id="GO:0009030">
    <property type="term" value="F:thiamine-phosphate kinase activity"/>
    <property type="evidence" value="ECO:0007669"/>
    <property type="project" value="UniProtKB-EC"/>
</dbReference>
<comment type="catalytic activity">
    <reaction evidence="1">
        <text>thiamine phosphate + ATP = thiamine diphosphate + ADP</text>
        <dbReference type="Rhea" id="RHEA:15913"/>
        <dbReference type="ChEBI" id="CHEBI:30616"/>
        <dbReference type="ChEBI" id="CHEBI:37575"/>
        <dbReference type="ChEBI" id="CHEBI:58937"/>
        <dbReference type="ChEBI" id="CHEBI:456216"/>
        <dbReference type="EC" id="2.7.4.16"/>
    </reaction>
</comment>
<comment type="similarity">
    <text evidence="1">Belongs to the thiamine-monophosphate kinase family.</text>
</comment>
<organism evidence="4 5">
    <name type="scientific">Corynebacterium felinum</name>
    <dbReference type="NCBI Taxonomy" id="131318"/>
    <lineage>
        <taxon>Bacteria</taxon>
        <taxon>Bacillati</taxon>
        <taxon>Actinomycetota</taxon>
        <taxon>Actinomycetes</taxon>
        <taxon>Mycobacteriales</taxon>
        <taxon>Corynebacteriaceae</taxon>
        <taxon>Corynebacterium</taxon>
    </lineage>
</organism>
<dbReference type="InterPro" id="IPR036921">
    <property type="entry name" value="PurM-like_N_sf"/>
</dbReference>
<feature type="binding site" evidence="1">
    <location>
        <position position="58"/>
    </location>
    <ligand>
        <name>Mg(2+)</name>
        <dbReference type="ChEBI" id="CHEBI:18420"/>
        <label>1</label>
    </ligand>
</feature>
<dbReference type="NCBIfam" id="NF004351">
    <property type="entry name" value="PRK05731.1-4"/>
    <property type="match status" value="1"/>
</dbReference>
<dbReference type="HAMAP" id="MF_02128">
    <property type="entry name" value="TMP_kinase"/>
    <property type="match status" value="1"/>
</dbReference>
<feature type="binding site" evidence="1">
    <location>
        <position position="57"/>
    </location>
    <ligand>
        <name>Mg(2+)</name>
        <dbReference type="ChEBI" id="CHEBI:18420"/>
        <label>4</label>
    </ligand>
</feature>
<dbReference type="EC" id="2.7.4.16" evidence="1"/>
<sequence length="329" mass="34816">MRKEIMARRNKVKNPTLAEVGEHAVIDTIMRHAPSTRNGDDAAVLDHGAPNSRTVITTDMLVEGRHFNLDWSNPAEIGRKAITQNFADVEAMGARPVAALLALSAPNYTRLQFVADLARGIGERVLDYGAELVGGDITDGENIVISVTAVGQLGGSLPALRLENARPGQILVASGGIGDSAAGYALISRFGREGVPEKFAPLIRAHCSTEMPPGRGFVARAAGVTAMTDNSDGLIADLGTLARRSGVSVNVLSETIAPSPLVREAAELVGEDPWKFVLSGGEDHTLVGTTFGPPPTGFRQIGTVVRHNSMGEVTVDSAHPHYREGWTSF</sequence>
<dbReference type="SUPFAM" id="SSF56042">
    <property type="entry name" value="PurM C-terminal domain-like"/>
    <property type="match status" value="1"/>
</dbReference>
<dbReference type="PIRSF" id="PIRSF005303">
    <property type="entry name" value="Thiam_monoph_kin"/>
    <property type="match status" value="1"/>
</dbReference>
<dbReference type="Pfam" id="PF02769">
    <property type="entry name" value="AIRS_C"/>
    <property type="match status" value="1"/>
</dbReference>
<feature type="binding site" evidence="1">
    <location>
        <position position="232"/>
    </location>
    <ligand>
        <name>Mg(2+)</name>
        <dbReference type="ChEBI" id="CHEBI:18420"/>
        <label>5</label>
    </ligand>
</feature>
<dbReference type="PANTHER" id="PTHR30270:SF0">
    <property type="entry name" value="THIAMINE-MONOPHOSPHATE KINASE"/>
    <property type="match status" value="1"/>
</dbReference>
<protein>
    <recommendedName>
        <fullName evidence="1">Thiamine-monophosphate kinase</fullName>
        <shortName evidence="1">TMP kinase</shortName>
        <shortName evidence="1">Thiamine-phosphate kinase</shortName>
        <ecNumber evidence="1">2.7.4.16</ecNumber>
    </recommendedName>
</protein>
<keyword evidence="1 4" id="KW-0808">Transferase</keyword>
<dbReference type="Gene3D" id="3.90.650.10">
    <property type="entry name" value="PurM-like C-terminal domain"/>
    <property type="match status" value="1"/>
</dbReference>
<dbReference type="PANTHER" id="PTHR30270">
    <property type="entry name" value="THIAMINE-MONOPHOSPHATE KINASE"/>
    <property type="match status" value="1"/>
</dbReference>
<feature type="binding site" evidence="1">
    <location>
        <position position="282"/>
    </location>
    <ligand>
        <name>substrate</name>
    </ligand>
</feature>
<comment type="function">
    <text evidence="1">Catalyzes the ATP-dependent phosphorylation of thiamine-monophosphate (TMP) to form thiamine-pyrophosphate (TPP), the active form of vitamin B1.</text>
</comment>
<feature type="binding site" evidence="1">
    <location>
        <position position="41"/>
    </location>
    <ligand>
        <name>Mg(2+)</name>
        <dbReference type="ChEBI" id="CHEBI:18420"/>
        <label>4</label>
    </ligand>
</feature>
<dbReference type="EMBL" id="JAVDYF010000001">
    <property type="protein sequence ID" value="MDR7355461.1"/>
    <property type="molecule type" value="Genomic_DNA"/>
</dbReference>
<dbReference type="Gene3D" id="3.30.1330.10">
    <property type="entry name" value="PurM-like, N-terminal domain"/>
    <property type="match status" value="1"/>
</dbReference>
<feature type="binding site" evidence="1">
    <location>
        <position position="229"/>
    </location>
    <ligand>
        <name>Mg(2+)</name>
        <dbReference type="ChEBI" id="CHEBI:18420"/>
        <label>3</label>
    </ligand>
</feature>
<comment type="miscellaneous">
    <text evidence="1">Reaction mechanism of ThiL seems to utilize a direct, inline transfer of the gamma-phosphate of ATP to TMP rather than a phosphorylated enzyme intermediate.</text>
</comment>
<dbReference type="CDD" id="cd02194">
    <property type="entry name" value="ThiL"/>
    <property type="match status" value="1"/>
</dbReference>
<dbReference type="NCBIfam" id="TIGR01379">
    <property type="entry name" value="thiL"/>
    <property type="match status" value="1"/>
</dbReference>
<keyword evidence="5" id="KW-1185">Reference proteome</keyword>
<feature type="binding site" evidence="1">
    <location>
        <position position="231"/>
    </location>
    <ligand>
        <name>ATP</name>
        <dbReference type="ChEBI" id="CHEBI:30616"/>
    </ligand>
</feature>